<proteinExistence type="predicted"/>
<dbReference type="RefSeq" id="WP_153358435.1">
    <property type="nucleotide sequence ID" value="NZ_JABGDC010000030.1"/>
</dbReference>
<protein>
    <submittedName>
        <fullName evidence="3">Uncharacterized protein</fullName>
    </submittedName>
</protein>
<keyword evidence="2" id="KW-1133">Transmembrane helix</keyword>
<feature type="transmembrane region" description="Helical" evidence="2">
    <location>
        <begin position="75"/>
        <end position="93"/>
    </location>
</feature>
<organism evidence="3 4">
    <name type="scientific">Modestobacter roseus</name>
    <dbReference type="NCBI Taxonomy" id="1181884"/>
    <lineage>
        <taxon>Bacteria</taxon>
        <taxon>Bacillati</taxon>
        <taxon>Actinomycetota</taxon>
        <taxon>Actinomycetes</taxon>
        <taxon>Geodermatophilales</taxon>
        <taxon>Geodermatophilaceae</taxon>
        <taxon>Modestobacter</taxon>
    </lineage>
</organism>
<feature type="transmembrane region" description="Helical" evidence="2">
    <location>
        <begin position="21"/>
        <end position="42"/>
    </location>
</feature>
<feature type="region of interest" description="Disordered" evidence="1">
    <location>
        <begin position="126"/>
        <end position="152"/>
    </location>
</feature>
<evidence type="ECO:0000256" key="2">
    <source>
        <dbReference type="SAM" id="Phobius"/>
    </source>
</evidence>
<keyword evidence="2" id="KW-0812">Transmembrane</keyword>
<keyword evidence="2" id="KW-0472">Membrane</keyword>
<gene>
    <name evidence="3" type="ORF">JD78_03150</name>
</gene>
<evidence type="ECO:0000313" key="3">
    <source>
        <dbReference type="EMBL" id="TWH74606.1"/>
    </source>
</evidence>
<name>A0A562IUT7_9ACTN</name>
<evidence type="ECO:0000313" key="4">
    <source>
        <dbReference type="Proteomes" id="UP000321490"/>
    </source>
</evidence>
<dbReference type="Proteomes" id="UP000321490">
    <property type="component" value="Unassembled WGS sequence"/>
</dbReference>
<feature type="compositionally biased region" description="Low complexity" evidence="1">
    <location>
        <begin position="131"/>
        <end position="144"/>
    </location>
</feature>
<comment type="caution">
    <text evidence="3">The sequence shown here is derived from an EMBL/GenBank/DDBJ whole genome shotgun (WGS) entry which is preliminary data.</text>
</comment>
<feature type="transmembrane region" description="Helical" evidence="2">
    <location>
        <begin position="48"/>
        <end position="68"/>
    </location>
</feature>
<evidence type="ECO:0000256" key="1">
    <source>
        <dbReference type="SAM" id="MobiDB-lite"/>
    </source>
</evidence>
<keyword evidence="4" id="KW-1185">Reference proteome</keyword>
<dbReference type="AlphaFoldDB" id="A0A562IUT7"/>
<reference evidence="3 4" key="1">
    <citation type="submission" date="2019-07" db="EMBL/GenBank/DDBJ databases">
        <title>R&amp;d 2014.</title>
        <authorList>
            <person name="Klenk H.-P."/>
        </authorList>
    </citation>
    <scope>NUCLEOTIDE SEQUENCE [LARGE SCALE GENOMIC DNA]</scope>
    <source>
        <strain evidence="3 4">DSM 45764</strain>
    </source>
</reference>
<sequence>MSTTTGTAGHTLQAARWVIRIGWFHVTLYVAAAVWTVCVSVLTLQLPGLVVSAAVALLAGLWAAVVRAFERHRRWSWWVLVVTGVLSAGAGLLAPGAGLLAVAGNVLDVVFVLLLLHPDSRDWVTPDPVDRAPSGRPGARPGARACRDRPDG</sequence>
<accession>A0A562IUT7</accession>
<dbReference type="EMBL" id="VLKF01000001">
    <property type="protein sequence ID" value="TWH74606.1"/>
    <property type="molecule type" value="Genomic_DNA"/>
</dbReference>